<name>A0A3S1B116_ELYCH</name>
<feature type="region of interest" description="Disordered" evidence="1">
    <location>
        <begin position="85"/>
        <end position="138"/>
    </location>
</feature>
<sequence length="138" mass="14966">MPGMCQPVTMVTCVISHYPSTDVRPLTWRDFCTRRNFCQGGAPGLKVAQSTGPSSHCFRSEACVTMTTPPTRSLPEVSRSKVRVSCRRLSKGSHSTKLSGRGAADSQATKGWVTPRAVSGPGKMAAKRRADDSQIIRR</sequence>
<dbReference type="Proteomes" id="UP000271974">
    <property type="component" value="Unassembled WGS sequence"/>
</dbReference>
<evidence type="ECO:0000313" key="3">
    <source>
        <dbReference type="Proteomes" id="UP000271974"/>
    </source>
</evidence>
<dbReference type="AlphaFoldDB" id="A0A3S1B116"/>
<dbReference type="EMBL" id="RQTK01001082">
    <property type="protein sequence ID" value="RUS72316.1"/>
    <property type="molecule type" value="Genomic_DNA"/>
</dbReference>
<evidence type="ECO:0000256" key="1">
    <source>
        <dbReference type="SAM" id="MobiDB-lite"/>
    </source>
</evidence>
<protein>
    <submittedName>
        <fullName evidence="2">Uncharacterized protein</fullName>
    </submittedName>
</protein>
<feature type="compositionally biased region" description="Basic and acidic residues" evidence="1">
    <location>
        <begin position="128"/>
        <end position="138"/>
    </location>
</feature>
<gene>
    <name evidence="2" type="ORF">EGW08_019924</name>
</gene>
<comment type="caution">
    <text evidence="2">The sequence shown here is derived from an EMBL/GenBank/DDBJ whole genome shotgun (WGS) entry which is preliminary data.</text>
</comment>
<reference evidence="2 3" key="1">
    <citation type="submission" date="2019-01" db="EMBL/GenBank/DDBJ databases">
        <title>A draft genome assembly of the solar-powered sea slug Elysia chlorotica.</title>
        <authorList>
            <person name="Cai H."/>
            <person name="Li Q."/>
            <person name="Fang X."/>
            <person name="Li J."/>
            <person name="Curtis N.E."/>
            <person name="Altenburger A."/>
            <person name="Shibata T."/>
            <person name="Feng M."/>
            <person name="Maeda T."/>
            <person name="Schwartz J.A."/>
            <person name="Shigenobu S."/>
            <person name="Lundholm N."/>
            <person name="Nishiyama T."/>
            <person name="Yang H."/>
            <person name="Hasebe M."/>
            <person name="Li S."/>
            <person name="Pierce S.K."/>
            <person name="Wang J."/>
        </authorList>
    </citation>
    <scope>NUCLEOTIDE SEQUENCE [LARGE SCALE GENOMIC DNA]</scope>
    <source>
        <strain evidence="2">EC2010</strain>
        <tissue evidence="2">Whole organism of an adult</tissue>
    </source>
</reference>
<accession>A0A3S1B116</accession>
<keyword evidence="3" id="KW-1185">Reference proteome</keyword>
<evidence type="ECO:0000313" key="2">
    <source>
        <dbReference type="EMBL" id="RUS72316.1"/>
    </source>
</evidence>
<proteinExistence type="predicted"/>
<organism evidence="2 3">
    <name type="scientific">Elysia chlorotica</name>
    <name type="common">Eastern emerald elysia</name>
    <name type="synonym">Sea slug</name>
    <dbReference type="NCBI Taxonomy" id="188477"/>
    <lineage>
        <taxon>Eukaryota</taxon>
        <taxon>Metazoa</taxon>
        <taxon>Spiralia</taxon>
        <taxon>Lophotrochozoa</taxon>
        <taxon>Mollusca</taxon>
        <taxon>Gastropoda</taxon>
        <taxon>Heterobranchia</taxon>
        <taxon>Euthyneura</taxon>
        <taxon>Panpulmonata</taxon>
        <taxon>Sacoglossa</taxon>
        <taxon>Placobranchoidea</taxon>
        <taxon>Plakobranchidae</taxon>
        <taxon>Elysia</taxon>
    </lineage>
</organism>